<reference evidence="4 5" key="1">
    <citation type="submission" date="2020-05" db="EMBL/GenBank/DDBJ databases">
        <title>Draft Genome Sequences of Sphingomonas sp. Isolated from the International Space Station.</title>
        <authorList>
            <person name="Bijlani S."/>
            <person name="Singh N.K."/>
            <person name="Mason C.E."/>
            <person name="Wang C.C."/>
            <person name="Venkateswaran K."/>
        </authorList>
    </citation>
    <scope>NUCLEOTIDE SEQUENCE [LARGE SCALE GENOMIC DNA]</scope>
    <source>
        <strain evidence="2 5">IIF7SW-B5</strain>
        <strain evidence="3">ISS-IIF7SWP</strain>
    </source>
</reference>
<keyword evidence="5" id="KW-1185">Reference proteome</keyword>
<evidence type="ECO:0000256" key="1">
    <source>
        <dbReference type="SAM" id="Phobius"/>
    </source>
</evidence>
<keyword evidence="1" id="KW-1133">Transmembrane helix</keyword>
<evidence type="ECO:0000313" key="2">
    <source>
        <dbReference type="EMBL" id="NNG54966.1"/>
    </source>
</evidence>
<dbReference type="RefSeq" id="WP_170171228.1">
    <property type="nucleotide sequence ID" value="NZ_JABEOV010000024.1"/>
</dbReference>
<feature type="transmembrane region" description="Helical" evidence="1">
    <location>
        <begin position="20"/>
        <end position="48"/>
    </location>
</feature>
<protein>
    <submittedName>
        <fullName evidence="3">Uncharacterized protein</fullName>
    </submittedName>
</protein>
<accession>A0A7Y7QX72</accession>
<keyword evidence="1" id="KW-0472">Membrane</keyword>
<dbReference type="AlphaFoldDB" id="A0A7Y7QX72"/>
<evidence type="ECO:0000313" key="4">
    <source>
        <dbReference type="Proteomes" id="UP000531581"/>
    </source>
</evidence>
<dbReference type="EMBL" id="JABYQV010000014">
    <property type="protein sequence ID" value="NVP32349.1"/>
    <property type="molecule type" value="Genomic_DNA"/>
</dbReference>
<feature type="transmembrane region" description="Helical" evidence="1">
    <location>
        <begin position="78"/>
        <end position="96"/>
    </location>
</feature>
<sequence>MATVLPMARSGRKVDYGYGLFFGLHMAGFLVSTLLMTWGLFVLFFVAIGGFSLDGMMNHVQNLTSRYLAADASRIDQFKLVVGGVHIALSAAIIFFRRHAILPRDPAAKEPRA</sequence>
<dbReference type="Proteomes" id="UP000531581">
    <property type="component" value="Unassembled WGS sequence"/>
</dbReference>
<comment type="caution">
    <text evidence="3">The sequence shown here is derived from an EMBL/GenBank/DDBJ whole genome shotgun (WGS) entry which is preliminary data.</text>
</comment>
<evidence type="ECO:0000313" key="5">
    <source>
        <dbReference type="Proteomes" id="UP000557656"/>
    </source>
</evidence>
<name>A0A7Y7QX72_9SPHN</name>
<gene>
    <name evidence="2" type="ORF">HKX05_16585</name>
    <name evidence="3" type="ORF">HLV41_14995</name>
</gene>
<dbReference type="Proteomes" id="UP000557656">
    <property type="component" value="Unassembled WGS sequence"/>
</dbReference>
<proteinExistence type="predicted"/>
<keyword evidence="1" id="KW-0812">Transmembrane</keyword>
<evidence type="ECO:0000313" key="3">
    <source>
        <dbReference type="EMBL" id="NVP32349.1"/>
    </source>
</evidence>
<dbReference type="EMBL" id="JABEOV010000024">
    <property type="protein sequence ID" value="NNG54966.1"/>
    <property type="molecule type" value="Genomic_DNA"/>
</dbReference>
<organism evidence="3 4">
    <name type="scientific">Sphingomonas sanguinis</name>
    <dbReference type="NCBI Taxonomy" id="33051"/>
    <lineage>
        <taxon>Bacteria</taxon>
        <taxon>Pseudomonadati</taxon>
        <taxon>Pseudomonadota</taxon>
        <taxon>Alphaproteobacteria</taxon>
        <taxon>Sphingomonadales</taxon>
        <taxon>Sphingomonadaceae</taxon>
        <taxon>Sphingomonas</taxon>
    </lineage>
</organism>